<proteinExistence type="predicted"/>
<reference evidence="1" key="1">
    <citation type="journal article" date="2015" name="Nature">
        <title>Complex archaea that bridge the gap between prokaryotes and eukaryotes.</title>
        <authorList>
            <person name="Spang A."/>
            <person name="Saw J.H."/>
            <person name="Jorgensen S.L."/>
            <person name="Zaremba-Niedzwiedzka K."/>
            <person name="Martijn J."/>
            <person name="Lind A.E."/>
            <person name="van Eijk R."/>
            <person name="Schleper C."/>
            <person name="Guy L."/>
            <person name="Ettema T.J."/>
        </authorList>
    </citation>
    <scope>NUCLEOTIDE SEQUENCE</scope>
</reference>
<dbReference type="EMBL" id="LAZR01008731">
    <property type="protein sequence ID" value="KKM76887.1"/>
    <property type="molecule type" value="Genomic_DNA"/>
</dbReference>
<evidence type="ECO:0000313" key="1">
    <source>
        <dbReference type="EMBL" id="KKM76887.1"/>
    </source>
</evidence>
<organism evidence="1">
    <name type="scientific">marine sediment metagenome</name>
    <dbReference type="NCBI Taxonomy" id="412755"/>
    <lineage>
        <taxon>unclassified sequences</taxon>
        <taxon>metagenomes</taxon>
        <taxon>ecological metagenomes</taxon>
    </lineage>
</organism>
<name>A0A0F9N655_9ZZZZ</name>
<accession>A0A0F9N655</accession>
<dbReference type="AlphaFoldDB" id="A0A0F9N655"/>
<comment type="caution">
    <text evidence="1">The sequence shown here is derived from an EMBL/GenBank/DDBJ whole genome shotgun (WGS) entry which is preliminary data.</text>
</comment>
<sequence length="82" mass="9607">MSTPEQVMMDEEVDSLKKVAETTEALVIKLGEHKWDVYHDLRRICVSHKMLSGRIKGLEELCNELEVQLTDCVYELKEEREK</sequence>
<protein>
    <submittedName>
        <fullName evidence="1">Uncharacterized protein</fullName>
    </submittedName>
</protein>
<gene>
    <name evidence="1" type="ORF">LCGC14_1375600</name>
</gene>